<dbReference type="Proteomes" id="UP000325313">
    <property type="component" value="Unassembled WGS sequence"/>
</dbReference>
<evidence type="ECO:0000313" key="3">
    <source>
        <dbReference type="Proteomes" id="UP000325313"/>
    </source>
</evidence>
<evidence type="ECO:0000313" key="2">
    <source>
        <dbReference type="EMBL" id="KAA1095668.1"/>
    </source>
</evidence>
<evidence type="ECO:0000256" key="1">
    <source>
        <dbReference type="SAM" id="MobiDB-lite"/>
    </source>
</evidence>
<protein>
    <submittedName>
        <fullName evidence="2">Uncharacterized protein</fullName>
    </submittedName>
</protein>
<proteinExistence type="predicted"/>
<feature type="compositionally biased region" description="Low complexity" evidence="1">
    <location>
        <begin position="93"/>
        <end position="102"/>
    </location>
</feature>
<sequence>MQQLESGFNPLNATARFIEHSLHQGPVVSGQHSSPSHPISLLPSVSAINQDNNACPKRFKFLRPSNNSRKALPPSSAIQTASKQSRKRPQRPPSTSASTSTHAARKPKKAKVTQKQEGG</sequence>
<accession>A0A5B0P632</accession>
<feature type="compositionally biased region" description="Low complexity" evidence="1">
    <location>
        <begin position="32"/>
        <end position="45"/>
    </location>
</feature>
<name>A0A5B0P632_PUCGR</name>
<comment type="caution">
    <text evidence="2">The sequence shown here is derived from an EMBL/GenBank/DDBJ whole genome shotgun (WGS) entry which is preliminary data.</text>
</comment>
<feature type="region of interest" description="Disordered" evidence="1">
    <location>
        <begin position="57"/>
        <end position="119"/>
    </location>
</feature>
<gene>
    <name evidence="2" type="ORF">PGTUg99_019946</name>
</gene>
<dbReference type="AlphaFoldDB" id="A0A5B0P632"/>
<reference evidence="2 3" key="1">
    <citation type="submission" date="2019-05" db="EMBL/GenBank/DDBJ databases">
        <title>Emergence of the Ug99 lineage of the wheat stem rust pathogen through somatic hybridization.</title>
        <authorList>
            <person name="Li F."/>
            <person name="Upadhyaya N.M."/>
            <person name="Sperschneider J."/>
            <person name="Matny O."/>
            <person name="Nguyen-Phuc H."/>
            <person name="Mago R."/>
            <person name="Raley C."/>
            <person name="Miller M.E."/>
            <person name="Silverstein K.A.T."/>
            <person name="Henningsen E."/>
            <person name="Hirsch C.D."/>
            <person name="Visser B."/>
            <person name="Pretorius Z.A."/>
            <person name="Steffenson B.J."/>
            <person name="Schwessinger B."/>
            <person name="Dodds P.N."/>
            <person name="Figueroa M."/>
        </authorList>
    </citation>
    <scope>NUCLEOTIDE SEQUENCE [LARGE SCALE GENOMIC DNA]</scope>
    <source>
        <strain evidence="2 3">Ug99</strain>
    </source>
</reference>
<feature type="compositionally biased region" description="Basic residues" evidence="1">
    <location>
        <begin position="103"/>
        <end position="112"/>
    </location>
</feature>
<dbReference type="EMBL" id="VDEP01000371">
    <property type="protein sequence ID" value="KAA1095668.1"/>
    <property type="molecule type" value="Genomic_DNA"/>
</dbReference>
<organism evidence="2 3">
    <name type="scientific">Puccinia graminis f. sp. tritici</name>
    <dbReference type="NCBI Taxonomy" id="56615"/>
    <lineage>
        <taxon>Eukaryota</taxon>
        <taxon>Fungi</taxon>
        <taxon>Dikarya</taxon>
        <taxon>Basidiomycota</taxon>
        <taxon>Pucciniomycotina</taxon>
        <taxon>Pucciniomycetes</taxon>
        <taxon>Pucciniales</taxon>
        <taxon>Pucciniaceae</taxon>
        <taxon>Puccinia</taxon>
    </lineage>
</organism>
<feature type="region of interest" description="Disordered" evidence="1">
    <location>
        <begin position="24"/>
        <end position="45"/>
    </location>
</feature>